<dbReference type="EMBL" id="JAMKFB020000189">
    <property type="protein sequence ID" value="KAL0152791.1"/>
    <property type="molecule type" value="Genomic_DNA"/>
</dbReference>
<feature type="compositionally biased region" description="Basic residues" evidence="1">
    <location>
        <begin position="153"/>
        <end position="162"/>
    </location>
</feature>
<feature type="region of interest" description="Disordered" evidence="1">
    <location>
        <begin position="125"/>
        <end position="225"/>
    </location>
</feature>
<sequence length="225" mass="26054">GKVIRTLLSVLRTLKDKEKEDWKESLAKVVRAYNCTKNEATGYAPYYLIFGRSPRPPVELLFNLGQDESHETYDDYPPWIQTYWENQVYKVKERKADGSPVYEISPGNGKGRGKVVHRNLLLPCDFLPSDQPPQQQPEQSDTSDDEYGGTYHWHLRASRQRPQKQALLNPLAEPFQPQWHRPQRHEEDVPLQSQRPDLGCDRLEYGESSANSLPSTPVVQQRVRQ</sequence>
<name>A0ABD0MW65_CIRMR</name>
<organism evidence="2 3">
    <name type="scientific">Cirrhinus mrigala</name>
    <name type="common">Mrigala</name>
    <dbReference type="NCBI Taxonomy" id="683832"/>
    <lineage>
        <taxon>Eukaryota</taxon>
        <taxon>Metazoa</taxon>
        <taxon>Chordata</taxon>
        <taxon>Craniata</taxon>
        <taxon>Vertebrata</taxon>
        <taxon>Euteleostomi</taxon>
        <taxon>Actinopterygii</taxon>
        <taxon>Neopterygii</taxon>
        <taxon>Teleostei</taxon>
        <taxon>Ostariophysi</taxon>
        <taxon>Cypriniformes</taxon>
        <taxon>Cyprinidae</taxon>
        <taxon>Labeoninae</taxon>
        <taxon>Labeonini</taxon>
        <taxon>Cirrhinus</taxon>
    </lineage>
</organism>
<keyword evidence="3" id="KW-1185">Reference proteome</keyword>
<protein>
    <submittedName>
        <fullName evidence="2">Uncharacterized protein</fullName>
    </submittedName>
</protein>
<accession>A0ABD0MW65</accession>
<dbReference type="InterPro" id="IPR012337">
    <property type="entry name" value="RNaseH-like_sf"/>
</dbReference>
<evidence type="ECO:0000256" key="1">
    <source>
        <dbReference type="SAM" id="MobiDB-lite"/>
    </source>
</evidence>
<dbReference type="Gene3D" id="3.30.420.10">
    <property type="entry name" value="Ribonuclease H-like superfamily/Ribonuclease H"/>
    <property type="match status" value="1"/>
</dbReference>
<evidence type="ECO:0000313" key="2">
    <source>
        <dbReference type="EMBL" id="KAL0152791.1"/>
    </source>
</evidence>
<evidence type="ECO:0000313" key="3">
    <source>
        <dbReference type="Proteomes" id="UP001529510"/>
    </source>
</evidence>
<comment type="caution">
    <text evidence="2">The sequence shown here is derived from an EMBL/GenBank/DDBJ whole genome shotgun (WGS) entry which is preliminary data.</text>
</comment>
<dbReference type="InterPro" id="IPR036397">
    <property type="entry name" value="RNaseH_sf"/>
</dbReference>
<dbReference type="SUPFAM" id="SSF53098">
    <property type="entry name" value="Ribonuclease H-like"/>
    <property type="match status" value="1"/>
</dbReference>
<dbReference type="Proteomes" id="UP001529510">
    <property type="component" value="Unassembled WGS sequence"/>
</dbReference>
<proteinExistence type="predicted"/>
<feature type="compositionally biased region" description="Polar residues" evidence="1">
    <location>
        <begin position="208"/>
        <end position="219"/>
    </location>
</feature>
<gene>
    <name evidence="2" type="ORF">M9458_052514</name>
</gene>
<dbReference type="AlphaFoldDB" id="A0ABD0MW65"/>
<reference evidence="2 3" key="1">
    <citation type="submission" date="2024-05" db="EMBL/GenBank/DDBJ databases">
        <title>Genome sequencing and assembly of Indian major carp, Cirrhinus mrigala (Hamilton, 1822).</title>
        <authorList>
            <person name="Mohindra V."/>
            <person name="Chowdhury L.M."/>
            <person name="Lal K."/>
            <person name="Jena J.K."/>
        </authorList>
    </citation>
    <scope>NUCLEOTIDE SEQUENCE [LARGE SCALE GENOMIC DNA]</scope>
    <source>
        <strain evidence="2">CM1030</strain>
        <tissue evidence="2">Blood</tissue>
    </source>
</reference>
<feature type="non-terminal residue" evidence="2">
    <location>
        <position position="1"/>
    </location>
</feature>